<feature type="domain" description="Oxidoreductase-like" evidence="2">
    <location>
        <begin position="109"/>
        <end position="143"/>
    </location>
</feature>
<accession>A0A6A1UW10</accession>
<dbReference type="InterPro" id="IPR019180">
    <property type="entry name" value="Oxidoreductase-like_N"/>
</dbReference>
<organism evidence="3 4">
    <name type="scientific">Morella rubra</name>
    <name type="common">Chinese bayberry</name>
    <dbReference type="NCBI Taxonomy" id="262757"/>
    <lineage>
        <taxon>Eukaryota</taxon>
        <taxon>Viridiplantae</taxon>
        <taxon>Streptophyta</taxon>
        <taxon>Embryophyta</taxon>
        <taxon>Tracheophyta</taxon>
        <taxon>Spermatophyta</taxon>
        <taxon>Magnoliopsida</taxon>
        <taxon>eudicotyledons</taxon>
        <taxon>Gunneridae</taxon>
        <taxon>Pentapetalae</taxon>
        <taxon>rosids</taxon>
        <taxon>fabids</taxon>
        <taxon>Fagales</taxon>
        <taxon>Myricaceae</taxon>
        <taxon>Morella</taxon>
    </lineage>
</organism>
<keyword evidence="4" id="KW-1185">Reference proteome</keyword>
<feature type="compositionally biased region" description="Basic and acidic residues" evidence="1">
    <location>
        <begin position="90"/>
        <end position="106"/>
    </location>
</feature>
<protein>
    <submittedName>
        <fullName evidence="3">UPF0651 protein P31B10.02, mitochondrial</fullName>
    </submittedName>
</protein>
<comment type="caution">
    <text evidence="3">The sequence shown here is derived from an EMBL/GenBank/DDBJ whole genome shotgun (WGS) entry which is preliminary data.</text>
</comment>
<dbReference type="InterPro" id="IPR039251">
    <property type="entry name" value="OXLD1"/>
</dbReference>
<gene>
    <name evidence="3" type="ORF">CJ030_MR8G021855</name>
</gene>
<dbReference type="PANTHER" id="PTHR21193:SF3">
    <property type="entry name" value="OXIDOREDUCTASE-LIKE DOMAIN-CONTAINING PROTEIN 1"/>
    <property type="match status" value="1"/>
</dbReference>
<dbReference type="PANTHER" id="PTHR21193">
    <property type="entry name" value="OXIDOREDUCTASE-LIKE DOMAIN-CONTAINING PROTEIN 1"/>
    <property type="match status" value="1"/>
</dbReference>
<sequence>METTAHHPVVSYTSQTLHRHLPKPEHVLRIRDHFGSPMRRGADLTLRRVISNTIVAFNNRLRNPPRSFCAHGLRKPMADETTSAGQPKPESIESNKELEEGSKKELPPPPPPEKPLPGDCCGSGCVRCVWDVYYEELEDYNKLYESDSKPKSTPS</sequence>
<dbReference type="EMBL" id="RXIC02000026">
    <property type="protein sequence ID" value="KAB1204493.1"/>
    <property type="molecule type" value="Genomic_DNA"/>
</dbReference>
<feature type="region of interest" description="Disordered" evidence="1">
    <location>
        <begin position="68"/>
        <end position="119"/>
    </location>
</feature>
<dbReference type="AlphaFoldDB" id="A0A6A1UW10"/>
<dbReference type="Pfam" id="PF09791">
    <property type="entry name" value="Oxidored-like"/>
    <property type="match status" value="1"/>
</dbReference>
<evidence type="ECO:0000313" key="4">
    <source>
        <dbReference type="Proteomes" id="UP000516437"/>
    </source>
</evidence>
<dbReference type="OrthoDB" id="1856718at2759"/>
<dbReference type="Proteomes" id="UP000516437">
    <property type="component" value="Chromosome 8"/>
</dbReference>
<name>A0A6A1UW10_9ROSI</name>
<evidence type="ECO:0000313" key="3">
    <source>
        <dbReference type="EMBL" id="KAB1204493.1"/>
    </source>
</evidence>
<evidence type="ECO:0000259" key="2">
    <source>
        <dbReference type="Pfam" id="PF09791"/>
    </source>
</evidence>
<evidence type="ECO:0000256" key="1">
    <source>
        <dbReference type="SAM" id="MobiDB-lite"/>
    </source>
</evidence>
<reference evidence="3 4" key="1">
    <citation type="journal article" date="2019" name="Plant Biotechnol. J.">
        <title>The red bayberry genome and genetic basis of sex determination.</title>
        <authorList>
            <person name="Jia H.M."/>
            <person name="Jia H.J."/>
            <person name="Cai Q.L."/>
            <person name="Wang Y."/>
            <person name="Zhao H.B."/>
            <person name="Yang W.F."/>
            <person name="Wang G.Y."/>
            <person name="Li Y.H."/>
            <person name="Zhan D.L."/>
            <person name="Shen Y.T."/>
            <person name="Niu Q.F."/>
            <person name="Chang L."/>
            <person name="Qiu J."/>
            <person name="Zhao L."/>
            <person name="Xie H.B."/>
            <person name="Fu W.Y."/>
            <person name="Jin J."/>
            <person name="Li X.W."/>
            <person name="Jiao Y."/>
            <person name="Zhou C.C."/>
            <person name="Tu T."/>
            <person name="Chai C.Y."/>
            <person name="Gao J.L."/>
            <person name="Fan L.J."/>
            <person name="van de Weg E."/>
            <person name="Wang J.Y."/>
            <person name="Gao Z.S."/>
        </authorList>
    </citation>
    <scope>NUCLEOTIDE SEQUENCE [LARGE SCALE GENOMIC DNA]</scope>
    <source>
        <tissue evidence="3">Leaves</tissue>
    </source>
</reference>
<proteinExistence type="predicted"/>